<dbReference type="InterPro" id="IPR023370">
    <property type="entry name" value="TrmO-like_N"/>
</dbReference>
<evidence type="ECO:0000256" key="2">
    <source>
        <dbReference type="ARBA" id="ARBA00033753"/>
    </source>
</evidence>
<evidence type="ECO:0000313" key="5">
    <source>
        <dbReference type="EMBL" id="SMC50146.1"/>
    </source>
</evidence>
<dbReference type="PANTHER" id="PTHR12818:SF0">
    <property type="entry name" value="TRNA (ADENINE(37)-N6)-METHYLTRANSFERASE"/>
    <property type="match status" value="1"/>
</dbReference>
<proteinExistence type="inferred from homology"/>
<dbReference type="GO" id="GO:0032259">
    <property type="term" value="P:methylation"/>
    <property type="evidence" value="ECO:0007669"/>
    <property type="project" value="UniProtKB-KW"/>
</dbReference>
<keyword evidence="5" id="KW-0808">Transferase</keyword>
<gene>
    <name evidence="5" type="ORF">SAMN06297251_1036</name>
</gene>
<name>A0A1W1ZP34_9HYPH</name>
<dbReference type="InterPro" id="IPR036413">
    <property type="entry name" value="YaeB-like_sf"/>
</dbReference>
<dbReference type="GO" id="GO:0008168">
    <property type="term" value="F:methyltransferase activity"/>
    <property type="evidence" value="ECO:0007669"/>
    <property type="project" value="UniProtKB-KW"/>
</dbReference>
<keyword evidence="5" id="KW-0489">Methyltransferase</keyword>
<dbReference type="InterPro" id="IPR040372">
    <property type="entry name" value="YaeB-like"/>
</dbReference>
<feature type="domain" description="TsaA-like" evidence="4">
    <location>
        <begin position="32"/>
        <end position="167"/>
    </location>
</feature>
<dbReference type="PANTHER" id="PTHR12818">
    <property type="entry name" value="TRNA (ADENINE(37)-N6)-METHYLTRANSFERASE"/>
    <property type="match status" value="1"/>
</dbReference>
<dbReference type="CDD" id="cd09281">
    <property type="entry name" value="UPF0066"/>
    <property type="match status" value="1"/>
</dbReference>
<feature type="region of interest" description="Disordered" evidence="3">
    <location>
        <begin position="1"/>
        <end position="28"/>
    </location>
</feature>
<evidence type="ECO:0000256" key="1">
    <source>
        <dbReference type="ARBA" id="ARBA00022691"/>
    </source>
</evidence>
<reference evidence="5 6" key="1">
    <citation type="submission" date="2017-04" db="EMBL/GenBank/DDBJ databases">
        <authorList>
            <person name="Afonso C.L."/>
            <person name="Miller P.J."/>
            <person name="Scott M.A."/>
            <person name="Spackman E."/>
            <person name="Goraichik I."/>
            <person name="Dimitrov K.M."/>
            <person name="Suarez D.L."/>
            <person name="Swayne D.E."/>
        </authorList>
    </citation>
    <scope>NUCLEOTIDE SEQUENCE [LARGE SCALE GENOMIC DNA]</scope>
    <source>
        <strain evidence="5 6">CGMCC 1.10972</strain>
    </source>
</reference>
<keyword evidence="6" id="KW-1185">Reference proteome</keyword>
<keyword evidence="1" id="KW-0949">S-adenosyl-L-methionine</keyword>
<evidence type="ECO:0000313" key="6">
    <source>
        <dbReference type="Proteomes" id="UP000192656"/>
    </source>
</evidence>
<dbReference type="SUPFAM" id="SSF118196">
    <property type="entry name" value="YaeB-like"/>
    <property type="match status" value="1"/>
</dbReference>
<organism evidence="5 6">
    <name type="scientific">Fulvimarina manganoxydans</name>
    <dbReference type="NCBI Taxonomy" id="937218"/>
    <lineage>
        <taxon>Bacteria</taxon>
        <taxon>Pseudomonadati</taxon>
        <taxon>Pseudomonadota</taxon>
        <taxon>Alphaproteobacteria</taxon>
        <taxon>Hyphomicrobiales</taxon>
        <taxon>Aurantimonadaceae</taxon>
        <taxon>Fulvimarina</taxon>
    </lineage>
</organism>
<sequence>MADEAGDQTDRAPRPGEARFSANLNGPPDAGLTFIGEIRSPWHERAECPKNMRMARERGGGASVTVFKPFNEALHGLKPGDWVFLLSFLDRADRDLALQVPRHADGPRGTFTLRSPVRPNPIGLHLVQLVAIDMEAGQLTLDAIDVLDATPLLDIKPYFASVDAPPGA</sequence>
<dbReference type="EMBL" id="FWXR01000003">
    <property type="protein sequence ID" value="SMC50146.1"/>
    <property type="molecule type" value="Genomic_DNA"/>
</dbReference>
<comment type="similarity">
    <text evidence="2">Belongs to the tRNA methyltransferase O family.</text>
</comment>
<evidence type="ECO:0000259" key="4">
    <source>
        <dbReference type="PROSITE" id="PS51668"/>
    </source>
</evidence>
<dbReference type="Pfam" id="PF01980">
    <property type="entry name" value="TrmO_N"/>
    <property type="match status" value="1"/>
</dbReference>
<dbReference type="Proteomes" id="UP000192656">
    <property type="component" value="Unassembled WGS sequence"/>
</dbReference>
<protein>
    <submittedName>
        <fullName evidence="5">tRNA-Thr(GGU) m(6)t(6)A37 methyltransferase TsaA</fullName>
    </submittedName>
</protein>
<dbReference type="PROSITE" id="PS51668">
    <property type="entry name" value="TSAA_2"/>
    <property type="match status" value="1"/>
</dbReference>
<accession>A0A1W1ZP34</accession>
<dbReference type="InterPro" id="IPR036414">
    <property type="entry name" value="YaeB_N_sf"/>
</dbReference>
<dbReference type="OrthoDB" id="9804309at2"/>
<dbReference type="Gene3D" id="2.40.30.70">
    <property type="entry name" value="YaeB-like"/>
    <property type="match status" value="1"/>
</dbReference>
<evidence type="ECO:0000256" key="3">
    <source>
        <dbReference type="SAM" id="MobiDB-lite"/>
    </source>
</evidence>
<dbReference type="RefSeq" id="WP_084408849.1">
    <property type="nucleotide sequence ID" value="NZ_FWXR01000003.1"/>
</dbReference>
<dbReference type="NCBIfam" id="TIGR00104">
    <property type="entry name" value="tRNA_TsaA"/>
    <property type="match status" value="1"/>
</dbReference>
<dbReference type="AlphaFoldDB" id="A0A1W1ZP34"/>
<feature type="compositionally biased region" description="Basic and acidic residues" evidence="3">
    <location>
        <begin position="8"/>
        <end position="17"/>
    </location>
</feature>
<dbReference type="STRING" id="937218.SAMN06297251_1036"/>